<dbReference type="RefSeq" id="WP_346117707.1">
    <property type="nucleotide sequence ID" value="NZ_BAAAXC010000005.1"/>
</dbReference>
<reference evidence="1 2" key="1">
    <citation type="submission" date="2024-09" db="EMBL/GenBank/DDBJ databases">
        <authorList>
            <person name="Sun Q."/>
            <person name="Mori K."/>
        </authorList>
    </citation>
    <scope>NUCLEOTIDE SEQUENCE [LARGE SCALE GENOMIC DNA]</scope>
    <source>
        <strain evidence="1 2">JCM 3323</strain>
    </source>
</reference>
<keyword evidence="2" id="KW-1185">Reference proteome</keyword>
<proteinExistence type="predicted"/>
<evidence type="ECO:0000313" key="2">
    <source>
        <dbReference type="Proteomes" id="UP001589646"/>
    </source>
</evidence>
<evidence type="ECO:0000313" key="1">
    <source>
        <dbReference type="EMBL" id="MFB9532670.1"/>
    </source>
</evidence>
<organism evidence="1 2">
    <name type="scientific">Nonomuraea roseola</name>
    <dbReference type="NCBI Taxonomy" id="46179"/>
    <lineage>
        <taxon>Bacteria</taxon>
        <taxon>Bacillati</taxon>
        <taxon>Actinomycetota</taxon>
        <taxon>Actinomycetes</taxon>
        <taxon>Streptosporangiales</taxon>
        <taxon>Streptosporangiaceae</taxon>
        <taxon>Nonomuraea</taxon>
    </lineage>
</organism>
<protein>
    <submittedName>
        <fullName evidence="1">Uncharacterized protein</fullName>
    </submittedName>
</protein>
<comment type="caution">
    <text evidence="1">The sequence shown here is derived from an EMBL/GenBank/DDBJ whole genome shotgun (WGS) entry which is preliminary data.</text>
</comment>
<sequence>MHSWTPGGGLDVPDAQPQVGVGHVGSWNVDQARYERALADFIS</sequence>
<gene>
    <name evidence="1" type="ORF">ACFFRN_39200</name>
</gene>
<dbReference type="Proteomes" id="UP001589646">
    <property type="component" value="Unassembled WGS sequence"/>
</dbReference>
<dbReference type="EMBL" id="JBHMCE010000014">
    <property type="protein sequence ID" value="MFB9532670.1"/>
    <property type="molecule type" value="Genomic_DNA"/>
</dbReference>
<name>A0ABV5QB14_9ACTN</name>
<accession>A0ABV5QB14</accession>